<dbReference type="AlphaFoldDB" id="A0A744T4Y3"/>
<comment type="caution">
    <text evidence="1">The sequence shown here is derived from an EMBL/GenBank/DDBJ whole genome shotgun (WGS) entry which is preliminary data.</text>
</comment>
<dbReference type="EMBL" id="DAAUFE010000017">
    <property type="protein sequence ID" value="HAF2801676.1"/>
    <property type="molecule type" value="Genomic_DNA"/>
</dbReference>
<reference evidence="1" key="2">
    <citation type="submission" date="2020-02" db="EMBL/GenBank/DDBJ databases">
        <authorList>
            <consortium name="NCBI Pathogen Detection Project"/>
        </authorList>
    </citation>
    <scope>NUCLEOTIDE SEQUENCE</scope>
    <source>
        <strain evidence="1">MA.NL_A4</strain>
    </source>
</reference>
<proteinExistence type="predicted"/>
<gene>
    <name evidence="1" type="ORF">G8K60_004322</name>
</gene>
<organism evidence="1">
    <name type="scientific">Salmonella enterica</name>
    <name type="common">Salmonella choleraesuis</name>
    <dbReference type="NCBI Taxonomy" id="28901"/>
    <lineage>
        <taxon>Bacteria</taxon>
        <taxon>Pseudomonadati</taxon>
        <taxon>Pseudomonadota</taxon>
        <taxon>Gammaproteobacteria</taxon>
        <taxon>Enterobacterales</taxon>
        <taxon>Enterobacteriaceae</taxon>
        <taxon>Salmonella</taxon>
    </lineage>
</organism>
<name>A0A744T4Y3_SALER</name>
<protein>
    <submittedName>
        <fullName evidence="1">Uncharacterized protein</fullName>
    </submittedName>
</protein>
<sequence length="47" mass="5231">MCRWGISFRASVCASTTTERALANQARRLFTIIGSMLLPVVRSVSWS</sequence>
<evidence type="ECO:0000313" key="1">
    <source>
        <dbReference type="EMBL" id="HAF2801676.1"/>
    </source>
</evidence>
<accession>A0A744T4Y3</accession>
<reference evidence="1" key="1">
    <citation type="journal article" date="2018" name="Genome Biol.">
        <title>SKESA: strategic k-mer extension for scrupulous assemblies.</title>
        <authorList>
            <person name="Souvorov A."/>
            <person name="Agarwala R."/>
            <person name="Lipman D.J."/>
        </authorList>
    </citation>
    <scope>NUCLEOTIDE SEQUENCE</scope>
    <source>
        <strain evidence="1">MA.NL_A4</strain>
    </source>
</reference>